<dbReference type="Proteomes" id="UP000283589">
    <property type="component" value="Unassembled WGS sequence"/>
</dbReference>
<proteinExistence type="predicted"/>
<dbReference type="Gene3D" id="3.40.640.10">
    <property type="entry name" value="Type I PLP-dependent aspartate aminotransferase-like (Major domain)"/>
    <property type="match status" value="1"/>
</dbReference>
<dbReference type="SUPFAM" id="SSF53383">
    <property type="entry name" value="PLP-dependent transferases"/>
    <property type="match status" value="1"/>
</dbReference>
<dbReference type="InterPro" id="IPR015424">
    <property type="entry name" value="PyrdxlP-dep_Trfase"/>
</dbReference>
<sequence length="345" mass="40087">MQSKQVIGGEFDVDIQGLQYHYCGNHSLDGIFTYSSGRSALYYILLDIKQRYGVSKIYLPDYLCSSVVTTAEKIQMQVVFYNINDNLEINVNTFQLQEQEKAVVLIINYFGLKDLESQINTVRTISKDAIIIEDDVQAFYEFHKPTMLADYKFTSLRKTFACPDGGLVKSCNELKVVEETNKFYQYKMAASILKSIRKPEYYDDEVYLHLFEKGEGLIDDEIEKGMSDISKESFLKTDIERKSYIRQRNAKQIVEGLKSLNIDTIIPVSESSTPLFIPVWLKDRDKVRKQMFRHQIFCPVHWPLEGMSIRKGAEMAEHEMSIIIDQRYTNMEMTRILETLEKAIK</sequence>
<evidence type="ECO:0000313" key="2">
    <source>
        <dbReference type="Proteomes" id="UP000283589"/>
    </source>
</evidence>
<evidence type="ECO:0008006" key="3">
    <source>
        <dbReference type="Google" id="ProtNLM"/>
    </source>
</evidence>
<gene>
    <name evidence="1" type="ORF">DWW18_14985</name>
</gene>
<dbReference type="InterPro" id="IPR015421">
    <property type="entry name" value="PyrdxlP-dep_Trfase_major"/>
</dbReference>
<accession>A0A412WX86</accession>
<protein>
    <recommendedName>
        <fullName evidence="3">DegT/DnrJ/EryC1/StrS aminotransferase family protein</fullName>
    </recommendedName>
</protein>
<dbReference type="RefSeq" id="WP_118261091.1">
    <property type="nucleotide sequence ID" value="NZ_JBNPLR010000008.1"/>
</dbReference>
<dbReference type="EMBL" id="QRZA01000023">
    <property type="protein sequence ID" value="RGV32190.1"/>
    <property type="molecule type" value="Genomic_DNA"/>
</dbReference>
<evidence type="ECO:0000313" key="1">
    <source>
        <dbReference type="EMBL" id="RGV32190.1"/>
    </source>
</evidence>
<organism evidence="1 2">
    <name type="scientific">Butyricimonas virosa</name>
    <dbReference type="NCBI Taxonomy" id="544645"/>
    <lineage>
        <taxon>Bacteria</taxon>
        <taxon>Pseudomonadati</taxon>
        <taxon>Bacteroidota</taxon>
        <taxon>Bacteroidia</taxon>
        <taxon>Bacteroidales</taxon>
        <taxon>Odoribacteraceae</taxon>
        <taxon>Butyricimonas</taxon>
    </lineage>
</organism>
<comment type="caution">
    <text evidence="1">The sequence shown here is derived from an EMBL/GenBank/DDBJ whole genome shotgun (WGS) entry which is preliminary data.</text>
</comment>
<reference evidence="1 2" key="1">
    <citation type="submission" date="2018-08" db="EMBL/GenBank/DDBJ databases">
        <title>A genome reference for cultivated species of the human gut microbiota.</title>
        <authorList>
            <person name="Zou Y."/>
            <person name="Xue W."/>
            <person name="Luo G."/>
        </authorList>
    </citation>
    <scope>NUCLEOTIDE SEQUENCE [LARGE SCALE GENOMIC DNA]</scope>
    <source>
        <strain evidence="1 2">AF14-49</strain>
    </source>
</reference>
<dbReference type="AlphaFoldDB" id="A0A412WX86"/>
<name>A0A412WX86_9BACT</name>